<name>H6L063_SAPGL</name>
<evidence type="ECO:0000259" key="2">
    <source>
        <dbReference type="Pfam" id="PF12080"/>
    </source>
</evidence>
<evidence type="ECO:0000256" key="1">
    <source>
        <dbReference type="SAM" id="Phobius"/>
    </source>
</evidence>
<proteinExistence type="predicted"/>
<reference evidence="3 4" key="1">
    <citation type="journal article" date="2012" name="Stand. Genomic Sci.">
        <title>Complete genome sequencing and analysis of Saprospira grandis str. Lewin, a predatory marine bacterium.</title>
        <authorList>
            <person name="Saw J.H."/>
            <person name="Yuryev A."/>
            <person name="Kanbe M."/>
            <person name="Hou S."/>
            <person name="Young A.G."/>
            <person name="Aizawa S."/>
            <person name="Alam M."/>
        </authorList>
    </citation>
    <scope>NUCLEOTIDE SEQUENCE [LARGE SCALE GENOMIC DNA]</scope>
    <source>
        <strain evidence="3 4">Lewin</strain>
    </source>
</reference>
<feature type="transmembrane region" description="Helical" evidence="1">
    <location>
        <begin position="12"/>
        <end position="30"/>
    </location>
</feature>
<dbReference type="EMBL" id="CP002831">
    <property type="protein sequence ID" value="AFC26227.1"/>
    <property type="molecule type" value="Genomic_DNA"/>
</dbReference>
<keyword evidence="1" id="KW-0472">Membrane</keyword>
<gene>
    <name evidence="3" type="ordered locus">SGRA_3503</name>
</gene>
<dbReference type="KEGG" id="sgn:SGRA_3503"/>
<keyword evidence="4" id="KW-1185">Reference proteome</keyword>
<dbReference type="Pfam" id="PF12080">
    <property type="entry name" value="GldM_4th"/>
    <property type="match status" value="1"/>
</dbReference>
<sequence length="224" mass="25558">MKFRRWGQNSSSFWSVLICLLSVMFFFASFRGNEGKKVIRLEGFSYRYIPYSIHVDTKSKLDIVADSTFYWIGKKRTAENVSYIPFHLKGYGVQRKKLRIEDSDFAFELSLRPKDPAVTLSVLGKKSGDEVKRDDLLIDKADLDAALINYNIDLRFKVLGFDLAIVNENEQILLPSKGAKFSEAQKKALKELNQSTFILLKNIQVQAPTGHPFTVSPFSLFVSL</sequence>
<evidence type="ECO:0000313" key="3">
    <source>
        <dbReference type="EMBL" id="AFC26227.1"/>
    </source>
</evidence>
<evidence type="ECO:0000313" key="4">
    <source>
        <dbReference type="Proteomes" id="UP000007519"/>
    </source>
</evidence>
<organism evidence="3 4">
    <name type="scientific">Saprospira grandis (strain Lewin)</name>
    <dbReference type="NCBI Taxonomy" id="984262"/>
    <lineage>
        <taxon>Bacteria</taxon>
        <taxon>Pseudomonadati</taxon>
        <taxon>Bacteroidota</taxon>
        <taxon>Saprospiria</taxon>
        <taxon>Saprospirales</taxon>
        <taxon>Saprospiraceae</taxon>
        <taxon>Saprospira</taxon>
    </lineage>
</organism>
<dbReference type="STRING" id="984262.SGRA_3503"/>
<keyword evidence="1" id="KW-1133">Transmembrane helix</keyword>
<accession>H6L063</accession>
<dbReference type="HOGENOM" id="CLU_1234302_0_0_10"/>
<feature type="domain" description="Gliding motility-associated protein GldM C-terminal" evidence="2">
    <location>
        <begin position="121"/>
        <end position="218"/>
    </location>
</feature>
<dbReference type="RefSeq" id="WP_015693819.1">
    <property type="nucleotide sequence ID" value="NC_016940.1"/>
</dbReference>
<dbReference type="Proteomes" id="UP000007519">
    <property type="component" value="Chromosome"/>
</dbReference>
<dbReference type="AlphaFoldDB" id="H6L063"/>
<dbReference type="InterPro" id="IPR022719">
    <property type="entry name" value="Motility-assoc_prot_GldM_C"/>
</dbReference>
<keyword evidence="1" id="KW-0812">Transmembrane</keyword>
<protein>
    <recommendedName>
        <fullName evidence="2">Gliding motility-associated protein GldM C-terminal domain-containing protein</fullName>
    </recommendedName>
</protein>